<organism evidence="1 2">
    <name type="scientific">Streptomyces noboritoensis</name>
    <dbReference type="NCBI Taxonomy" id="67337"/>
    <lineage>
        <taxon>Bacteria</taxon>
        <taxon>Bacillati</taxon>
        <taxon>Actinomycetota</taxon>
        <taxon>Actinomycetes</taxon>
        <taxon>Kitasatosporales</taxon>
        <taxon>Streptomycetaceae</taxon>
        <taxon>Streptomyces</taxon>
    </lineage>
</organism>
<dbReference type="EMBL" id="JBHMQV010000009">
    <property type="protein sequence ID" value="MFC0846138.1"/>
    <property type="molecule type" value="Genomic_DNA"/>
</dbReference>
<dbReference type="RefSeq" id="WP_394321161.1">
    <property type="nucleotide sequence ID" value="NZ_JBHMQV010000009.1"/>
</dbReference>
<proteinExistence type="predicted"/>
<dbReference type="InterPro" id="IPR046288">
    <property type="entry name" value="DUF6325"/>
</dbReference>
<dbReference type="Proteomes" id="UP001589887">
    <property type="component" value="Unassembled WGS sequence"/>
</dbReference>
<name>A0ABV6TK25_9ACTN</name>
<reference evidence="1 2" key="1">
    <citation type="submission" date="2024-09" db="EMBL/GenBank/DDBJ databases">
        <authorList>
            <person name="Sun Q."/>
            <person name="Mori K."/>
        </authorList>
    </citation>
    <scope>NUCLEOTIDE SEQUENCE [LARGE SCALE GENOMIC DNA]</scope>
    <source>
        <strain evidence="1 2">JCM 4557</strain>
    </source>
</reference>
<sequence>MGPVEFIVLAFPEEQLRVQAVDSLVGVRRSRAVRMVDALVVTRTAAGEVVAAELDEFEELAGVLVGEGVERLIGPEDVKEAADLLDLGSCALVVLIEHLWAEEAAKGVRAAGGHVAGSVRIPPERLEEVRAALAARAEAVRVREEG</sequence>
<gene>
    <name evidence="1" type="ORF">ACFH04_20845</name>
</gene>
<evidence type="ECO:0000313" key="1">
    <source>
        <dbReference type="EMBL" id="MFC0846138.1"/>
    </source>
</evidence>
<dbReference type="Pfam" id="PF19850">
    <property type="entry name" value="DUF6325"/>
    <property type="match status" value="1"/>
</dbReference>
<comment type="caution">
    <text evidence="1">The sequence shown here is derived from an EMBL/GenBank/DDBJ whole genome shotgun (WGS) entry which is preliminary data.</text>
</comment>
<keyword evidence="2" id="KW-1185">Reference proteome</keyword>
<accession>A0ABV6TK25</accession>
<protein>
    <submittedName>
        <fullName evidence="1">DUF6325 family protein</fullName>
    </submittedName>
</protein>
<evidence type="ECO:0000313" key="2">
    <source>
        <dbReference type="Proteomes" id="UP001589887"/>
    </source>
</evidence>